<evidence type="ECO:0000256" key="3">
    <source>
        <dbReference type="ARBA" id="ARBA00040298"/>
    </source>
</evidence>
<gene>
    <name evidence="5" type="primary">crtO</name>
    <name evidence="5" type="ORF">YM304_25370</name>
</gene>
<dbReference type="InterPro" id="IPR002937">
    <property type="entry name" value="Amino_oxidase"/>
</dbReference>
<dbReference type="PANTHER" id="PTHR10668:SF103">
    <property type="entry name" value="PYRIDINE NUCLEOTIDE-DISULFIDE OXIDOREDUCTASE DOMAIN-CONTAINING PROTEIN 2"/>
    <property type="match status" value="1"/>
</dbReference>
<dbReference type="RefSeq" id="WP_015442098.1">
    <property type="nucleotide sequence ID" value="NC_020520.1"/>
</dbReference>
<dbReference type="SUPFAM" id="SSF51905">
    <property type="entry name" value="FAD/NAD(P)-binding domain"/>
    <property type="match status" value="1"/>
</dbReference>
<proteinExistence type="predicted"/>
<protein>
    <recommendedName>
        <fullName evidence="3">Pyridine nucleotide-disulfide oxidoreductase domain-containing protein 2</fullName>
    </recommendedName>
</protein>
<evidence type="ECO:0000313" key="6">
    <source>
        <dbReference type="Proteomes" id="UP000011863"/>
    </source>
</evidence>
<evidence type="ECO:0000259" key="4">
    <source>
        <dbReference type="Pfam" id="PF01593"/>
    </source>
</evidence>
<dbReference type="Proteomes" id="UP000011863">
    <property type="component" value="Chromosome"/>
</dbReference>
<evidence type="ECO:0000256" key="1">
    <source>
        <dbReference type="ARBA" id="ARBA00037217"/>
    </source>
</evidence>
<organism evidence="5 6">
    <name type="scientific">Ilumatobacter coccineus (strain NBRC 103263 / KCTC 29153 / YM16-304)</name>
    <dbReference type="NCBI Taxonomy" id="1313172"/>
    <lineage>
        <taxon>Bacteria</taxon>
        <taxon>Bacillati</taxon>
        <taxon>Actinomycetota</taxon>
        <taxon>Acidimicrobiia</taxon>
        <taxon>Acidimicrobiales</taxon>
        <taxon>Ilumatobacteraceae</taxon>
        <taxon>Ilumatobacter</taxon>
    </lineage>
</organism>
<comment type="function">
    <text evidence="1">Probable oxidoreductase that may play a role as regulator of mitochondrial function.</text>
</comment>
<keyword evidence="6" id="KW-1185">Reference proteome</keyword>
<name>A0A6C7E8R1_ILUCY</name>
<dbReference type="GO" id="GO:0016491">
    <property type="term" value="F:oxidoreductase activity"/>
    <property type="evidence" value="ECO:0007669"/>
    <property type="project" value="InterPro"/>
</dbReference>
<dbReference type="InterPro" id="IPR036188">
    <property type="entry name" value="FAD/NAD-bd_sf"/>
</dbReference>
<comment type="subunit">
    <text evidence="2">Interacts with COX5B; this interaction may contribute to localize PYROXD2 to the inner face of the inner mitochondrial membrane.</text>
</comment>
<dbReference type="OrthoDB" id="9774675at2"/>
<dbReference type="KEGG" id="aym:YM304_25370"/>
<dbReference type="Pfam" id="PF01593">
    <property type="entry name" value="Amino_oxidase"/>
    <property type="match status" value="1"/>
</dbReference>
<feature type="domain" description="Amine oxidase" evidence="4">
    <location>
        <begin position="19"/>
        <end position="509"/>
    </location>
</feature>
<dbReference type="EMBL" id="AP012057">
    <property type="protein sequence ID" value="BAN02851.1"/>
    <property type="molecule type" value="Genomic_DNA"/>
</dbReference>
<sequence>MSSHATDYDAIVIGAGHNGLVTAAYLARAGMSTLLVEARSTVGGTAASEPFGGATVNICNCDHLTFRTTPVMSELDLAAHGLAYHDLEPAQHNMSWEGAANGDGWTSHHDLDETLADIARTYPGEVDNYRRYAAAAMPAIRMIFEAAAEPPTFRGLTRLALRRRLAGSATLLRWSRRSTADVLRSFFTTDAITGPAAATGPMVWGISPEFSGTGLGAITPAMRHVAKVGRPVGGSGSVPDALLAAFEAAGGTLLADTRVQEICCTADRVSGVVLDTGAVVSASTVVSACNPHDTFLRWLRNPPASAAKMIARWRGIEHDDGYESKLDVVLSAPPRLKNSDRTLGPTTVIAPDLATIHRGYELMQQGKVLDTPAFMVNVPTLIDPTMAPAGQHVLSIEALYTPYGLQGGWPDSPEPRRWLEAFADLCEPGLLESIIDWRAMTPDRYEREFHLPAGHATSFAGGPLAAFRNPNPELTKYQTAVDGLYLTGAATFPGAGVWGASGRNCASVILGQRS</sequence>
<dbReference type="Gene3D" id="3.50.50.60">
    <property type="entry name" value="FAD/NAD(P)-binding domain"/>
    <property type="match status" value="2"/>
</dbReference>
<evidence type="ECO:0000313" key="5">
    <source>
        <dbReference type="EMBL" id="BAN02851.1"/>
    </source>
</evidence>
<reference evidence="5 6" key="1">
    <citation type="journal article" date="2013" name="Int. J. Syst. Evol. Microbiol.">
        <title>Ilumatobacter nonamiense sp. nov. and Ilumatobacter coccineum sp. nov., isolated from seashore sand.</title>
        <authorList>
            <person name="Matsumoto A."/>
            <person name="Kasai H."/>
            <person name="Matsuo Y."/>
            <person name="Shizuri Y."/>
            <person name="Ichikawa N."/>
            <person name="Fujita N."/>
            <person name="Omura S."/>
            <person name="Takahashi Y."/>
        </authorList>
    </citation>
    <scope>NUCLEOTIDE SEQUENCE [LARGE SCALE GENOMIC DNA]</scope>
    <source>
        <strain evidence="6">NBRC 103263 / KCTC 29153 / YM16-304</strain>
    </source>
</reference>
<dbReference type="PANTHER" id="PTHR10668">
    <property type="entry name" value="PHYTOENE DEHYDROGENASE"/>
    <property type="match status" value="1"/>
</dbReference>
<accession>A0A6C7E8R1</accession>
<evidence type="ECO:0000256" key="2">
    <source>
        <dbReference type="ARBA" id="ARBA00038825"/>
    </source>
</evidence>
<dbReference type="AlphaFoldDB" id="A0A6C7E8R1"/>